<sequence>MISTVKKLKEDLDDYRVEQTSMKKSFNHNRKFQQQQQSSNFPHGHHHQRHQQHHYVNQRARIFSRINEKLKHAKKKHSDQFGRRLGSLDNNPLNLNDDGVDFKAKLIGIQDVDNARGELMCQKAMQACKDAIKRNGQRKQRIWFNLSASGFKIKDQNSEIVLFNFPVSKISFIAKDITDDRAFGFVYEGIEPGKFKFYAVKTEKLADFVVFDIRNMFQMVYEATKKQREINGYVEKKDPHHNGHLPDKPMHRRSTEHFNITEAVISNASTSVMSNHSNLKDRTKSLADIGAVDHALEESNDLINLNSFAVTETVFHNQNGHIPNSSSILTHDDVDCTKDFLSNHNVFSMNEMENNLPATPVESWPNAAPVIPPRSVALPGPSLALPRPEAKRQSVLPPPPGSVEKLIFPPAVTVAMNKGDLGRTEKTQLPPSKGRDDPFADDFFNC</sequence>
<dbReference type="PANTHER" id="PTHR47695:SF3">
    <property type="entry name" value="PID DOMAIN-CONTAINING PROTEIN"/>
    <property type="match status" value="1"/>
</dbReference>
<reference evidence="4" key="1">
    <citation type="submission" date="2022-11" db="UniProtKB">
        <authorList>
            <consortium name="WormBaseParasite"/>
        </authorList>
    </citation>
    <scope>IDENTIFICATION</scope>
</reference>
<dbReference type="WBParaSite" id="nRc.2.0.1.t06642-RA">
    <property type="protein sequence ID" value="nRc.2.0.1.t06642-RA"/>
    <property type="gene ID" value="nRc.2.0.1.g06642"/>
</dbReference>
<dbReference type="PROSITE" id="PS01179">
    <property type="entry name" value="PID"/>
    <property type="match status" value="1"/>
</dbReference>
<organism evidence="3 4">
    <name type="scientific">Romanomermis culicivorax</name>
    <name type="common">Nematode worm</name>
    <dbReference type="NCBI Taxonomy" id="13658"/>
    <lineage>
        <taxon>Eukaryota</taxon>
        <taxon>Metazoa</taxon>
        <taxon>Ecdysozoa</taxon>
        <taxon>Nematoda</taxon>
        <taxon>Enoplea</taxon>
        <taxon>Dorylaimia</taxon>
        <taxon>Mermithida</taxon>
        <taxon>Mermithoidea</taxon>
        <taxon>Mermithidae</taxon>
        <taxon>Romanomermis</taxon>
    </lineage>
</organism>
<dbReference type="Proteomes" id="UP000887565">
    <property type="component" value="Unplaced"/>
</dbReference>
<dbReference type="Gene3D" id="2.30.29.30">
    <property type="entry name" value="Pleckstrin-homology domain (PH domain)/Phosphotyrosine-binding domain (PTB)"/>
    <property type="match status" value="1"/>
</dbReference>
<protein>
    <submittedName>
        <fullName evidence="4">PID domain-containing protein</fullName>
    </submittedName>
</protein>
<dbReference type="InterPro" id="IPR006020">
    <property type="entry name" value="PTB/PI_dom"/>
</dbReference>
<evidence type="ECO:0000313" key="4">
    <source>
        <dbReference type="WBParaSite" id="nRc.2.0.1.t06642-RA"/>
    </source>
</evidence>
<name>A0A915HYJ4_ROMCU</name>
<dbReference type="SMART" id="SM00462">
    <property type="entry name" value="PTB"/>
    <property type="match status" value="1"/>
</dbReference>
<dbReference type="InterPro" id="IPR011993">
    <property type="entry name" value="PH-like_dom_sf"/>
</dbReference>
<proteinExistence type="predicted"/>
<feature type="region of interest" description="Disordered" evidence="1">
    <location>
        <begin position="24"/>
        <end position="55"/>
    </location>
</feature>
<accession>A0A915HYJ4</accession>
<feature type="region of interest" description="Disordered" evidence="1">
    <location>
        <begin position="419"/>
        <end position="441"/>
    </location>
</feature>
<dbReference type="SUPFAM" id="SSF50729">
    <property type="entry name" value="PH domain-like"/>
    <property type="match status" value="1"/>
</dbReference>
<dbReference type="PANTHER" id="PTHR47695">
    <property type="entry name" value="PID DOMAIN-CONTAINING PROTEIN"/>
    <property type="match status" value="1"/>
</dbReference>
<feature type="domain" description="PID" evidence="2">
    <location>
        <begin position="98"/>
        <end position="229"/>
    </location>
</feature>
<evidence type="ECO:0000259" key="2">
    <source>
        <dbReference type="PROSITE" id="PS01179"/>
    </source>
</evidence>
<feature type="compositionally biased region" description="Polar residues" evidence="1">
    <location>
        <begin position="32"/>
        <end position="41"/>
    </location>
</feature>
<evidence type="ECO:0000313" key="3">
    <source>
        <dbReference type="Proteomes" id="UP000887565"/>
    </source>
</evidence>
<dbReference type="GO" id="GO:0005737">
    <property type="term" value="C:cytoplasm"/>
    <property type="evidence" value="ECO:0007669"/>
    <property type="project" value="TreeGrafter"/>
</dbReference>
<feature type="compositionally biased region" description="Basic residues" evidence="1">
    <location>
        <begin position="43"/>
        <end position="53"/>
    </location>
</feature>
<evidence type="ECO:0000256" key="1">
    <source>
        <dbReference type="SAM" id="MobiDB-lite"/>
    </source>
</evidence>
<dbReference type="AlphaFoldDB" id="A0A915HYJ4"/>
<feature type="region of interest" description="Disordered" evidence="1">
    <location>
        <begin position="382"/>
        <end position="402"/>
    </location>
</feature>
<dbReference type="Pfam" id="PF00640">
    <property type="entry name" value="PID"/>
    <property type="match status" value="1"/>
</dbReference>
<keyword evidence="3" id="KW-1185">Reference proteome</keyword>